<dbReference type="NCBIfam" id="TIGR03696">
    <property type="entry name" value="Rhs_assc_core"/>
    <property type="match status" value="1"/>
</dbReference>
<evidence type="ECO:0000313" key="4">
    <source>
        <dbReference type="EMBL" id="EFN91415.1"/>
    </source>
</evidence>
<evidence type="ECO:0000259" key="3">
    <source>
        <dbReference type="Pfam" id="PF25023"/>
    </source>
</evidence>
<dbReference type="RefSeq" id="WP_008448506.1">
    <property type="nucleotide sequence ID" value="NZ_ADFQ01000047.1"/>
</dbReference>
<dbReference type="eggNOG" id="COG3209">
    <property type="taxonomic scope" value="Bacteria"/>
</dbReference>
<evidence type="ECO:0000313" key="5">
    <source>
        <dbReference type="Proteomes" id="UP000016016"/>
    </source>
</evidence>
<feature type="non-terminal residue" evidence="4">
    <location>
        <position position="1"/>
    </location>
</feature>
<organism evidence="4 5">
    <name type="scientific">Prevotella amnii CRIS 21A-A</name>
    <dbReference type="NCBI Taxonomy" id="679191"/>
    <lineage>
        <taxon>Bacteria</taxon>
        <taxon>Pseudomonadati</taxon>
        <taxon>Bacteroidota</taxon>
        <taxon>Bacteroidia</taxon>
        <taxon>Bacteroidales</taxon>
        <taxon>Prevotellaceae</taxon>
        <taxon>Prevotella</taxon>
    </lineage>
</organism>
<dbReference type="PANTHER" id="PTHR32305:SF15">
    <property type="entry name" value="PROTEIN RHSA-RELATED"/>
    <property type="match status" value="1"/>
</dbReference>
<dbReference type="InterPro" id="IPR022385">
    <property type="entry name" value="Rhs_assc_core"/>
</dbReference>
<dbReference type="Proteomes" id="UP000016016">
    <property type="component" value="Unassembled WGS sequence"/>
</dbReference>
<protein>
    <submittedName>
        <fullName evidence="4">RHS repeat-associated core domain protein</fullName>
    </submittedName>
</protein>
<keyword evidence="1" id="KW-0677">Repeat</keyword>
<dbReference type="Pfam" id="PF14891">
    <property type="entry name" value="Peptidase_M91"/>
    <property type="match status" value="1"/>
</dbReference>
<dbReference type="PANTHER" id="PTHR32305">
    <property type="match status" value="1"/>
</dbReference>
<dbReference type="Gene3D" id="2.180.10.10">
    <property type="entry name" value="RHS repeat-associated core"/>
    <property type="match status" value="1"/>
</dbReference>
<proteinExistence type="predicted"/>
<dbReference type="InterPro" id="IPR050708">
    <property type="entry name" value="T6SS_VgrG/RHS"/>
</dbReference>
<accession>E1GV98</accession>
<name>E1GV98_9BACT</name>
<evidence type="ECO:0000256" key="1">
    <source>
        <dbReference type="ARBA" id="ARBA00022737"/>
    </source>
</evidence>
<gene>
    <name evidence="4" type="ORF">HMPREF9018_1218</name>
</gene>
<dbReference type="Pfam" id="PF25023">
    <property type="entry name" value="TEN_YD-shell"/>
    <property type="match status" value="1"/>
</dbReference>
<reference evidence="4 5" key="1">
    <citation type="submission" date="2010-09" db="EMBL/GenBank/DDBJ databases">
        <authorList>
            <person name="Harkins D.M."/>
            <person name="Madupu R."/>
            <person name="Durkin A.S."/>
            <person name="Torralba M."/>
            <person name="Methe B."/>
            <person name="Sutton G.G."/>
            <person name="Nelson K.E."/>
        </authorList>
    </citation>
    <scope>NUCLEOTIDE SEQUENCE [LARGE SCALE GENOMIC DNA]</scope>
    <source>
        <strain evidence="4 5">CRIS 21A-A</strain>
    </source>
</reference>
<feature type="domain" description="Teneurin-like YD-shell" evidence="3">
    <location>
        <begin position="4"/>
        <end position="77"/>
    </location>
</feature>
<feature type="region of interest" description="Disordered" evidence="2">
    <location>
        <begin position="276"/>
        <end position="302"/>
    </location>
</feature>
<dbReference type="AlphaFoldDB" id="E1GV98"/>
<dbReference type="EMBL" id="ADFQ01000047">
    <property type="protein sequence ID" value="EFN91415.1"/>
    <property type="molecule type" value="Genomic_DNA"/>
</dbReference>
<dbReference type="InterPro" id="IPR028208">
    <property type="entry name" value="Effector_pro_NleD-like"/>
</dbReference>
<dbReference type="InterPro" id="IPR056823">
    <property type="entry name" value="TEN-like_YD-shell"/>
</dbReference>
<evidence type="ECO:0000256" key="2">
    <source>
        <dbReference type="SAM" id="MobiDB-lite"/>
    </source>
</evidence>
<sequence>YHPDHLGSSSYITNLDGEVSQHIEYVPFGEVFIEERNNTWNTPYLFNAKELDEETGMYYYGARYYEPRLSLWMSCDPLEEKYPNISSYDYCMNNPVKFIDPDGKKLKLAGNRQQRIKILTYLQKLTNDKLGVRQDGIVLIMKTGVRNTNKKLTTGTGLISNIVKSNKQMTIEIGKIGSTNYETDVNSTNATNGKGTNVKVNFDISANPLIPTKNSKTGNVSDQNRPNEIGLAHEMIHGERSMKGKAIDYSIKSSYTYKDVNGKKTSQMVPQEELETVGLKGNNTHNENNIRKEQGLKQRGAY</sequence>
<comment type="caution">
    <text evidence="4">The sequence shown here is derived from an EMBL/GenBank/DDBJ whole genome shotgun (WGS) entry which is preliminary data.</text>
</comment>